<name>A0AAE3L2K4_9EURY</name>
<proteinExistence type="predicted"/>
<reference evidence="2 3" key="1">
    <citation type="journal article" date="2011" name="Appl. Environ. Microbiol.">
        <title>Methanogenic archaea isolated from Taiwan's Chelungpu fault.</title>
        <authorList>
            <person name="Wu S.Y."/>
            <person name="Lai M.C."/>
        </authorList>
    </citation>
    <scope>NUCLEOTIDE SEQUENCE [LARGE SCALE GENOMIC DNA]</scope>
    <source>
        <strain evidence="2 3">St545Mb</strain>
    </source>
</reference>
<dbReference type="InterPro" id="IPR016457">
    <property type="entry name" value="Formylmethanofuran_DH_bsu"/>
</dbReference>
<dbReference type="GO" id="GO:0003954">
    <property type="term" value="F:NADH dehydrogenase activity"/>
    <property type="evidence" value="ECO:0007669"/>
    <property type="project" value="TreeGrafter"/>
</dbReference>
<dbReference type="GO" id="GO:0015948">
    <property type="term" value="P:methanogenesis"/>
    <property type="evidence" value="ECO:0007669"/>
    <property type="project" value="InterPro"/>
</dbReference>
<keyword evidence="1" id="KW-0560">Oxidoreductase</keyword>
<dbReference type="PANTHER" id="PTHR43105">
    <property type="entry name" value="RESPIRATORY NITRATE REDUCTASE"/>
    <property type="match status" value="1"/>
</dbReference>
<dbReference type="Proteomes" id="UP001206983">
    <property type="component" value="Unassembled WGS sequence"/>
</dbReference>
<dbReference type="EMBL" id="JTEO01000006">
    <property type="protein sequence ID" value="MCQ6963638.1"/>
    <property type="molecule type" value="Genomic_DNA"/>
</dbReference>
<dbReference type="AlphaFoldDB" id="A0AAE3L2K4"/>
<dbReference type="RefSeq" id="WP_256623558.1">
    <property type="nucleotide sequence ID" value="NZ_JTEO01000006.1"/>
</dbReference>
<sequence length="415" mass="45679">MDNDHYVCTGCALLCDDIDVGLEDGKVAKVHTACRKGFAFMKGCSNPLGCMVNGKRADMDSAIREAADILRSAERPLIFGHANSSSAAQKKAIGIARKINGYIDDTSSFCQGPMVEAILEGKLKTCTLDDVRHKADVIVYWGADPANSHPRHMSRYSYFPRGKERQRGWEEDRTAICIDVRKSDTAEICGENGLYQIPVKGDVEFMDALVSALSGKIPKTSYDFDKKRLLELANILKKAKFGVIFAGLGMVYALDDREPLYRLMDKLNSVSNFHLIPMAGHYNMRGFNQNLFEETGYINRVKFSGAEILHGPEYSVVEALRQKTVDAALVIGADPLTSLPRSVVRYLEEIPLIAIDPCQTLTSVKAKVTIPCALVGVESGGTAVRMDGVEIGLKQIVETDRLSDEEVMTRISEAL</sequence>
<comment type="caution">
    <text evidence="2">The sequence shown here is derived from an EMBL/GenBank/DDBJ whole genome shotgun (WGS) entry which is preliminary data.</text>
</comment>
<evidence type="ECO:0000256" key="1">
    <source>
        <dbReference type="ARBA" id="ARBA00023002"/>
    </source>
</evidence>
<accession>A0AAE3L2K4</accession>
<keyword evidence="3" id="KW-1185">Reference proteome</keyword>
<dbReference type="PIRSF" id="PIRSF005646">
    <property type="entry name" value="FwdB"/>
    <property type="match status" value="1"/>
</dbReference>
<organism evidence="2 3">
    <name type="scientific">Methanolobus chelungpuianus</name>
    <dbReference type="NCBI Taxonomy" id="502115"/>
    <lineage>
        <taxon>Archaea</taxon>
        <taxon>Methanobacteriati</taxon>
        <taxon>Methanobacteriota</taxon>
        <taxon>Stenosarchaea group</taxon>
        <taxon>Methanomicrobia</taxon>
        <taxon>Methanosarcinales</taxon>
        <taxon>Methanosarcinaceae</taxon>
        <taxon>Methanolobus</taxon>
    </lineage>
</organism>
<evidence type="ECO:0000313" key="2">
    <source>
        <dbReference type="EMBL" id="MCQ6963638.1"/>
    </source>
</evidence>
<dbReference type="SUPFAM" id="SSF53706">
    <property type="entry name" value="Formate dehydrogenase/DMSO reductase, domains 1-3"/>
    <property type="match status" value="1"/>
</dbReference>
<dbReference type="PANTHER" id="PTHR43105:SF14">
    <property type="entry name" value="FORMATE DEHYDROGENASE H"/>
    <property type="match status" value="1"/>
</dbReference>
<dbReference type="Gene3D" id="3.40.228.10">
    <property type="entry name" value="Dimethylsulfoxide Reductase, domain 2"/>
    <property type="match status" value="1"/>
</dbReference>
<dbReference type="CDD" id="cd02761">
    <property type="entry name" value="MopB_FmdB-FwdB"/>
    <property type="match status" value="1"/>
</dbReference>
<evidence type="ECO:0000313" key="3">
    <source>
        <dbReference type="Proteomes" id="UP001206983"/>
    </source>
</evidence>
<gene>
    <name evidence="2" type="ORF">PV02_11285</name>
</gene>
<dbReference type="InterPro" id="IPR050123">
    <property type="entry name" value="Prok_molybdopt-oxidoreductase"/>
</dbReference>
<protein>
    <submittedName>
        <fullName evidence="2">Formylmethanofuran dehydrogenase</fullName>
    </submittedName>
</protein>
<dbReference type="GO" id="GO:0016020">
    <property type="term" value="C:membrane"/>
    <property type="evidence" value="ECO:0007669"/>
    <property type="project" value="TreeGrafter"/>
</dbReference>
<dbReference type="GO" id="GO:0022904">
    <property type="term" value="P:respiratory electron transport chain"/>
    <property type="evidence" value="ECO:0007669"/>
    <property type="project" value="TreeGrafter"/>
</dbReference>
<dbReference type="GO" id="GO:0018493">
    <property type="term" value="F:formylmethanofuran dehydrogenase activity"/>
    <property type="evidence" value="ECO:0007669"/>
    <property type="project" value="InterPro"/>
</dbReference>
<dbReference type="NCBIfam" id="TIGR03129">
    <property type="entry name" value="one_C_dehyd_B"/>
    <property type="match status" value="1"/>
</dbReference>